<dbReference type="EMBL" id="CH916370">
    <property type="protein sequence ID" value="EDW00336.1"/>
    <property type="molecule type" value="Genomic_DNA"/>
</dbReference>
<dbReference type="SUPFAM" id="SSF48371">
    <property type="entry name" value="ARM repeat"/>
    <property type="match status" value="1"/>
</dbReference>
<feature type="region of interest" description="Disordered" evidence="3">
    <location>
        <begin position="1088"/>
        <end position="1115"/>
    </location>
</feature>
<dbReference type="Pfam" id="PF08161">
    <property type="entry name" value="RRP12_HEAT"/>
    <property type="match status" value="1"/>
</dbReference>
<dbReference type="STRING" id="7222.B4JL83"/>
<feature type="compositionally biased region" description="Acidic residues" evidence="3">
    <location>
        <begin position="1128"/>
        <end position="1146"/>
    </location>
</feature>
<protein>
    <submittedName>
        <fullName evidence="6">GH12804</fullName>
    </submittedName>
</protein>
<feature type="compositionally biased region" description="Low complexity" evidence="3">
    <location>
        <begin position="1192"/>
        <end position="1201"/>
    </location>
</feature>
<dbReference type="PANTHER" id="PTHR48287">
    <property type="entry name" value="ARM REPEAT SUPERFAMILY PROTEIN"/>
    <property type="match status" value="1"/>
</dbReference>
<dbReference type="InParanoid" id="B4JL83"/>
<proteinExistence type="predicted"/>
<feature type="compositionally biased region" description="Acidic residues" evidence="3">
    <location>
        <begin position="299"/>
        <end position="309"/>
    </location>
</feature>
<feature type="compositionally biased region" description="Basic residues" evidence="3">
    <location>
        <begin position="1149"/>
        <end position="1162"/>
    </location>
</feature>
<feature type="compositionally biased region" description="Acidic residues" evidence="3">
    <location>
        <begin position="1104"/>
        <end position="1115"/>
    </location>
</feature>
<dbReference type="PhylomeDB" id="B4JL83"/>
<dbReference type="KEGG" id="dgr:6565390"/>
<feature type="region of interest" description="Disordered" evidence="3">
    <location>
        <begin position="1"/>
        <end position="30"/>
    </location>
</feature>
<feature type="region of interest" description="Disordered" evidence="3">
    <location>
        <begin position="1128"/>
        <end position="1166"/>
    </location>
</feature>
<evidence type="ECO:0000256" key="3">
    <source>
        <dbReference type="SAM" id="MobiDB-lite"/>
    </source>
</evidence>
<evidence type="ECO:0000256" key="2">
    <source>
        <dbReference type="ARBA" id="ARBA00023242"/>
    </source>
</evidence>
<feature type="compositionally biased region" description="Gly residues" evidence="3">
    <location>
        <begin position="1391"/>
        <end position="1406"/>
    </location>
</feature>
<feature type="compositionally biased region" description="Low complexity" evidence="3">
    <location>
        <begin position="1315"/>
        <end position="1324"/>
    </location>
</feature>
<dbReference type="InterPro" id="IPR016024">
    <property type="entry name" value="ARM-type_fold"/>
</dbReference>
<dbReference type="HOGENOM" id="CLU_003753_0_1_1"/>
<feature type="compositionally biased region" description="Basic residues" evidence="3">
    <location>
        <begin position="1"/>
        <end position="16"/>
    </location>
</feature>
<evidence type="ECO:0000313" key="7">
    <source>
        <dbReference type="Proteomes" id="UP000001070"/>
    </source>
</evidence>
<gene>
    <name evidence="6" type="primary">Dgri\GH12804</name>
    <name evidence="6" type="ORF">Dgri_GH12804</name>
</gene>
<dbReference type="GO" id="GO:0005634">
    <property type="term" value="C:nucleus"/>
    <property type="evidence" value="ECO:0007669"/>
    <property type="project" value="UniProtKB-SubCell"/>
</dbReference>
<dbReference type="OMA" id="PDQMKHR"/>
<dbReference type="Pfam" id="PF25772">
    <property type="entry name" value="HEAT_RRP12_N"/>
    <property type="match status" value="1"/>
</dbReference>
<feature type="compositionally biased region" description="Basic residues" evidence="3">
    <location>
        <begin position="1372"/>
        <end position="1386"/>
    </location>
</feature>
<dbReference type="InterPro" id="IPR012978">
    <property type="entry name" value="HEAT_RRP12"/>
</dbReference>
<feature type="region of interest" description="Disordered" evidence="3">
    <location>
        <begin position="1192"/>
        <end position="1416"/>
    </location>
</feature>
<sequence>MGKFRSKLKRHGKGKNWSKGQSAVSNPDQMKHRLKAKSRFFQPNLNLAASGSANGLTMEAVHKHEQRQAYNAETTTVNDVAGSLMSFTLDDDDGMSGTGIGNGTQPAGTFKTFQTFASNYTSCSNMSFKKLLTGFRASSDLHKEMLAILSALTEIIRERGGNESSTEYFLLLVSQIEAATEERDIIAGVALLSMGIKSVPAPVLRKRFDKTAATIQQLLQRFIDSSSQSVIRYLIGCLSVLLRAQDYVTWSYSSTFQYFDALLAFSIHSRPKIRRAAQHAVVSIIHGSCFMMPPQPVANDEDDDDDNDKDSDKNKEQQTQQHQQPKSHPASSRVTKFCLAQFKPEVLANQQTTVLHTLALLKDTLAGFRTEDIRNVCEHLLSIMTAANVLVRTNCFQALHALFLTRSSNLNATLCAKLLAAIHEYRPDRSDVRQTLAWITVLKEGHLHLATLQLDLCMQALPRLFDVCTTDLWMSERGELVVGVSNCIKELLQDCVARACATEQLADQHRQSVTRIIGSLHKVLNAPFGEISKYVILIFSIVFEACGRHFGAELNPSLATIGKRYESQGALRLQIEHTLISAIKALGPELVLRAIPLNESGGGVCLERSWLLPLMREGANGASLQFFKEYVVPLVLNSLANWRKYGTEEKDSNKAHIYELLCCQLWGLFPGFCRQPRDPEYLRNLAPTLGDALQNNPEFRAPIYDGLLELLDESQSDECHAAIGQYARNFLPRLFNIYIQKPTGSYEADQRKRALDVIRLYIARAPADVQAQLFESAQSMLAGSALASFEYDAYFDINAAIVRVQKCRGIEAYFEKYMAPVLRNDKSKLVARDEQKMKKQQRKTYELLRELMTSDQPSCQKFTRKNCLALQQILLEAFNTTCSVCQASRLHCLKSLLDCRSNLAYNDQLVMKAIPEAVLNYKEFSTRKEQVAEHLIKLIANLYQEAGKINEFVDILTAGFTGDESLITNTILAFRAVLQQQGQYLTVSTLEFVLQQVSVFLVQKSRHQAEAAVAFLITFIKVMPIPLVANHLETIMRSLSAMTKDTKRYCRIQIGYFLKKLCKRFTTEELARFVPGDDEVTHRRLKKIRKQMRRDTRKKQSEEAQAESSDEELVGDLEQKTYTIDDILADSDSDLPEDMEEMDEDGSATKKRAAKSKSKSKQARSTYIREDADEIVDLADLKSIGNVLTSGSATATATASGKPQSKAKPQLVNGGFKTADDGRLIISDKALRGQGKNNDDDDGSDSEDASVDSGHEPGNNGNAKRGMEDDSSDEEELHQATSAKRKRQSSDALSMRSGKTNASTRKGIHRPLGGAATPATATDAMSMKSGGGGGGHSKQAGSEYSSKKAKGDMKQRGKLDPYAYIPLTRNTLNKRKRAMNSRKFKSVVRGAGSGAGDTSTGGGTSRGRGRVGKSYK</sequence>
<dbReference type="eggNOG" id="KOG1248">
    <property type="taxonomic scope" value="Eukaryota"/>
</dbReference>
<dbReference type="FunCoup" id="B4JL83">
    <property type="interactions" value="1656"/>
</dbReference>
<feature type="domain" description="RRP12 HEAT" evidence="4">
    <location>
        <begin position="475"/>
        <end position="741"/>
    </location>
</feature>
<comment type="subcellular location">
    <subcellularLocation>
        <location evidence="1">Nucleus</location>
    </subcellularLocation>
</comment>
<dbReference type="PANTHER" id="PTHR48287:SF1">
    <property type="entry name" value="ARM REPEAT SUPERFAMILY PROTEIN"/>
    <property type="match status" value="1"/>
</dbReference>
<keyword evidence="7" id="KW-1185">Reference proteome</keyword>
<feature type="compositionally biased region" description="Basic residues" evidence="3">
    <location>
        <begin position="1407"/>
        <end position="1416"/>
    </location>
</feature>
<keyword evidence="2" id="KW-0539">Nucleus</keyword>
<organism evidence="7">
    <name type="scientific">Drosophila grimshawi</name>
    <name type="common">Hawaiian fruit fly</name>
    <name type="synonym">Idiomyia grimshawi</name>
    <dbReference type="NCBI Taxonomy" id="7222"/>
    <lineage>
        <taxon>Eukaryota</taxon>
        <taxon>Metazoa</taxon>
        <taxon>Ecdysozoa</taxon>
        <taxon>Arthropoda</taxon>
        <taxon>Hexapoda</taxon>
        <taxon>Insecta</taxon>
        <taxon>Pterygota</taxon>
        <taxon>Neoptera</taxon>
        <taxon>Endopterygota</taxon>
        <taxon>Diptera</taxon>
        <taxon>Brachycera</taxon>
        <taxon>Muscomorpha</taxon>
        <taxon>Ephydroidea</taxon>
        <taxon>Drosophilidae</taxon>
        <taxon>Drosophila</taxon>
        <taxon>Hawaiian Drosophila</taxon>
    </lineage>
</organism>
<evidence type="ECO:0000256" key="1">
    <source>
        <dbReference type="ARBA" id="ARBA00004123"/>
    </source>
</evidence>
<feature type="compositionally biased region" description="Acidic residues" evidence="3">
    <location>
        <begin position="1239"/>
        <end position="1250"/>
    </location>
</feature>
<evidence type="ECO:0000313" key="6">
    <source>
        <dbReference type="EMBL" id="EDW00336.1"/>
    </source>
</evidence>
<feature type="compositionally biased region" description="Basic and acidic residues" evidence="3">
    <location>
        <begin position="1345"/>
        <end position="1359"/>
    </location>
</feature>
<name>B4JL83_DROGR</name>
<dbReference type="Proteomes" id="UP000001070">
    <property type="component" value="Unassembled WGS sequence"/>
</dbReference>
<feature type="domain" description="RRP12 N-terminal HEAT" evidence="5">
    <location>
        <begin position="130"/>
        <end position="284"/>
    </location>
</feature>
<dbReference type="InterPro" id="IPR052087">
    <property type="entry name" value="RRP12"/>
</dbReference>
<accession>B4JL83</accession>
<dbReference type="OrthoDB" id="2192888at2759"/>
<evidence type="ECO:0000259" key="4">
    <source>
        <dbReference type="Pfam" id="PF08161"/>
    </source>
</evidence>
<reference evidence="6 7" key="1">
    <citation type="journal article" date="2007" name="Nature">
        <title>Evolution of genes and genomes on the Drosophila phylogeny.</title>
        <authorList>
            <consortium name="Drosophila 12 Genomes Consortium"/>
            <person name="Clark A.G."/>
            <person name="Eisen M.B."/>
            <person name="Smith D.R."/>
            <person name="Bergman C.M."/>
            <person name="Oliver B."/>
            <person name="Markow T.A."/>
            <person name="Kaufman T.C."/>
            <person name="Kellis M."/>
            <person name="Gelbart W."/>
            <person name="Iyer V.N."/>
            <person name="Pollard D.A."/>
            <person name="Sackton T.B."/>
            <person name="Larracuente A.M."/>
            <person name="Singh N.D."/>
            <person name="Abad J.P."/>
            <person name="Abt D.N."/>
            <person name="Adryan B."/>
            <person name="Aguade M."/>
            <person name="Akashi H."/>
            <person name="Anderson W.W."/>
            <person name="Aquadro C.F."/>
            <person name="Ardell D.H."/>
            <person name="Arguello R."/>
            <person name="Artieri C.G."/>
            <person name="Barbash D.A."/>
            <person name="Barker D."/>
            <person name="Barsanti P."/>
            <person name="Batterham P."/>
            <person name="Batzoglou S."/>
            <person name="Begun D."/>
            <person name="Bhutkar A."/>
            <person name="Blanco E."/>
            <person name="Bosak S.A."/>
            <person name="Bradley R.K."/>
            <person name="Brand A.D."/>
            <person name="Brent M.R."/>
            <person name="Brooks A.N."/>
            <person name="Brown R.H."/>
            <person name="Butlin R.K."/>
            <person name="Caggese C."/>
            <person name="Calvi B.R."/>
            <person name="Bernardo de Carvalho A."/>
            <person name="Caspi A."/>
            <person name="Castrezana S."/>
            <person name="Celniker S.E."/>
            <person name="Chang J.L."/>
            <person name="Chapple C."/>
            <person name="Chatterji S."/>
            <person name="Chinwalla A."/>
            <person name="Civetta A."/>
            <person name="Clifton S.W."/>
            <person name="Comeron J.M."/>
            <person name="Costello J.C."/>
            <person name="Coyne J.A."/>
            <person name="Daub J."/>
            <person name="David R.G."/>
            <person name="Delcher A.L."/>
            <person name="Delehaunty K."/>
            <person name="Do C.B."/>
            <person name="Ebling H."/>
            <person name="Edwards K."/>
            <person name="Eickbush T."/>
            <person name="Evans J.D."/>
            <person name="Filipski A."/>
            <person name="Findeiss S."/>
            <person name="Freyhult E."/>
            <person name="Fulton L."/>
            <person name="Fulton R."/>
            <person name="Garcia A.C."/>
            <person name="Gardiner A."/>
            <person name="Garfield D.A."/>
            <person name="Garvin B.E."/>
            <person name="Gibson G."/>
            <person name="Gilbert D."/>
            <person name="Gnerre S."/>
            <person name="Godfrey J."/>
            <person name="Good R."/>
            <person name="Gotea V."/>
            <person name="Gravely B."/>
            <person name="Greenberg A.J."/>
            <person name="Griffiths-Jones S."/>
            <person name="Gross S."/>
            <person name="Guigo R."/>
            <person name="Gustafson E.A."/>
            <person name="Haerty W."/>
            <person name="Hahn M.W."/>
            <person name="Halligan D.L."/>
            <person name="Halpern A.L."/>
            <person name="Halter G.M."/>
            <person name="Han M.V."/>
            <person name="Heger A."/>
            <person name="Hillier L."/>
            <person name="Hinrichs A.S."/>
            <person name="Holmes I."/>
            <person name="Hoskins R.A."/>
            <person name="Hubisz M.J."/>
            <person name="Hultmark D."/>
            <person name="Huntley M.A."/>
            <person name="Jaffe D.B."/>
            <person name="Jagadeeshan S."/>
            <person name="Jeck W.R."/>
            <person name="Johnson J."/>
            <person name="Jones C.D."/>
            <person name="Jordan W.C."/>
            <person name="Karpen G.H."/>
            <person name="Kataoka E."/>
            <person name="Keightley P.D."/>
            <person name="Kheradpour P."/>
            <person name="Kirkness E.F."/>
            <person name="Koerich L.B."/>
            <person name="Kristiansen K."/>
            <person name="Kudrna D."/>
            <person name="Kulathinal R.J."/>
            <person name="Kumar S."/>
            <person name="Kwok R."/>
            <person name="Lander E."/>
            <person name="Langley C.H."/>
            <person name="Lapoint R."/>
            <person name="Lazzaro B.P."/>
            <person name="Lee S.J."/>
            <person name="Levesque L."/>
            <person name="Li R."/>
            <person name="Lin C.F."/>
            <person name="Lin M.F."/>
            <person name="Lindblad-Toh K."/>
            <person name="Llopart A."/>
            <person name="Long M."/>
            <person name="Low L."/>
            <person name="Lozovsky E."/>
            <person name="Lu J."/>
            <person name="Luo M."/>
            <person name="Machado C.A."/>
            <person name="Makalowski W."/>
            <person name="Marzo M."/>
            <person name="Matsuda M."/>
            <person name="Matzkin L."/>
            <person name="McAllister B."/>
            <person name="McBride C.S."/>
            <person name="McKernan B."/>
            <person name="McKernan K."/>
            <person name="Mendez-Lago M."/>
            <person name="Minx P."/>
            <person name="Mollenhauer M.U."/>
            <person name="Montooth K."/>
            <person name="Mount S.M."/>
            <person name="Mu X."/>
            <person name="Myers E."/>
            <person name="Negre B."/>
            <person name="Newfeld S."/>
            <person name="Nielsen R."/>
            <person name="Noor M.A."/>
            <person name="O'Grady P."/>
            <person name="Pachter L."/>
            <person name="Papaceit M."/>
            <person name="Parisi M.J."/>
            <person name="Parisi M."/>
            <person name="Parts L."/>
            <person name="Pedersen J.S."/>
            <person name="Pesole G."/>
            <person name="Phillippy A.M."/>
            <person name="Ponting C.P."/>
            <person name="Pop M."/>
            <person name="Porcelli D."/>
            <person name="Powell J.R."/>
            <person name="Prohaska S."/>
            <person name="Pruitt K."/>
            <person name="Puig M."/>
            <person name="Quesneville H."/>
            <person name="Ram K.R."/>
            <person name="Rand D."/>
            <person name="Rasmussen M.D."/>
            <person name="Reed L.K."/>
            <person name="Reenan R."/>
            <person name="Reily A."/>
            <person name="Remington K.A."/>
            <person name="Rieger T.T."/>
            <person name="Ritchie M.G."/>
            <person name="Robin C."/>
            <person name="Rogers Y.H."/>
            <person name="Rohde C."/>
            <person name="Rozas J."/>
            <person name="Rubenfield M.J."/>
            <person name="Ruiz A."/>
            <person name="Russo S."/>
            <person name="Salzberg S.L."/>
            <person name="Sanchez-Gracia A."/>
            <person name="Saranga D.J."/>
            <person name="Sato H."/>
            <person name="Schaeffer S.W."/>
            <person name="Schatz M.C."/>
            <person name="Schlenke T."/>
            <person name="Schwartz R."/>
            <person name="Segarra C."/>
            <person name="Singh R.S."/>
            <person name="Sirot L."/>
            <person name="Sirota M."/>
            <person name="Sisneros N.B."/>
            <person name="Smith C.D."/>
            <person name="Smith T.F."/>
            <person name="Spieth J."/>
            <person name="Stage D.E."/>
            <person name="Stark A."/>
            <person name="Stephan W."/>
            <person name="Strausberg R.L."/>
            <person name="Strempel S."/>
            <person name="Sturgill D."/>
            <person name="Sutton G."/>
            <person name="Sutton G.G."/>
            <person name="Tao W."/>
            <person name="Teichmann S."/>
            <person name="Tobari Y.N."/>
            <person name="Tomimura Y."/>
            <person name="Tsolas J.M."/>
            <person name="Valente V.L."/>
            <person name="Venter E."/>
            <person name="Venter J.C."/>
            <person name="Vicario S."/>
            <person name="Vieira F.G."/>
            <person name="Vilella A.J."/>
            <person name="Villasante A."/>
            <person name="Walenz B."/>
            <person name="Wang J."/>
            <person name="Wasserman M."/>
            <person name="Watts T."/>
            <person name="Wilson D."/>
            <person name="Wilson R.K."/>
            <person name="Wing R.A."/>
            <person name="Wolfner M.F."/>
            <person name="Wong A."/>
            <person name="Wong G.K."/>
            <person name="Wu C.I."/>
            <person name="Wu G."/>
            <person name="Yamamoto D."/>
            <person name="Yang H.P."/>
            <person name="Yang S.P."/>
            <person name="Yorke J.A."/>
            <person name="Yoshida K."/>
            <person name="Zdobnov E."/>
            <person name="Zhang P."/>
            <person name="Zhang Y."/>
            <person name="Zimin A.V."/>
            <person name="Baldwin J."/>
            <person name="Abdouelleil A."/>
            <person name="Abdulkadir J."/>
            <person name="Abebe A."/>
            <person name="Abera B."/>
            <person name="Abreu J."/>
            <person name="Acer S.C."/>
            <person name="Aftuck L."/>
            <person name="Alexander A."/>
            <person name="An P."/>
            <person name="Anderson E."/>
            <person name="Anderson S."/>
            <person name="Arachi H."/>
            <person name="Azer M."/>
            <person name="Bachantsang P."/>
            <person name="Barry A."/>
            <person name="Bayul T."/>
            <person name="Berlin A."/>
            <person name="Bessette D."/>
            <person name="Bloom T."/>
            <person name="Blye J."/>
            <person name="Boguslavskiy L."/>
            <person name="Bonnet C."/>
            <person name="Boukhgalter B."/>
            <person name="Bourzgui I."/>
            <person name="Brown A."/>
            <person name="Cahill P."/>
            <person name="Channer S."/>
            <person name="Cheshatsang Y."/>
            <person name="Chuda L."/>
            <person name="Citroen M."/>
            <person name="Collymore A."/>
            <person name="Cooke P."/>
            <person name="Costello M."/>
            <person name="D'Aco K."/>
            <person name="Daza R."/>
            <person name="De Haan G."/>
            <person name="DeGray S."/>
            <person name="DeMaso C."/>
            <person name="Dhargay N."/>
            <person name="Dooley K."/>
            <person name="Dooley E."/>
            <person name="Doricent M."/>
            <person name="Dorje P."/>
            <person name="Dorjee K."/>
            <person name="Dupes A."/>
            <person name="Elong R."/>
            <person name="Falk J."/>
            <person name="Farina A."/>
            <person name="Faro S."/>
            <person name="Ferguson D."/>
            <person name="Fisher S."/>
            <person name="Foley C.D."/>
            <person name="Franke A."/>
            <person name="Friedrich D."/>
            <person name="Gadbois L."/>
            <person name="Gearin G."/>
            <person name="Gearin C.R."/>
            <person name="Giannoukos G."/>
            <person name="Goode T."/>
            <person name="Graham J."/>
            <person name="Grandbois E."/>
            <person name="Grewal S."/>
            <person name="Gyaltsen K."/>
            <person name="Hafez N."/>
            <person name="Hagos B."/>
            <person name="Hall J."/>
            <person name="Henson C."/>
            <person name="Hollinger A."/>
            <person name="Honan T."/>
            <person name="Huard M.D."/>
            <person name="Hughes L."/>
            <person name="Hurhula B."/>
            <person name="Husby M.E."/>
            <person name="Kamat A."/>
            <person name="Kanga B."/>
            <person name="Kashin S."/>
            <person name="Khazanovich D."/>
            <person name="Kisner P."/>
            <person name="Lance K."/>
            <person name="Lara M."/>
            <person name="Lee W."/>
            <person name="Lennon N."/>
            <person name="Letendre F."/>
            <person name="LeVine R."/>
            <person name="Lipovsky A."/>
            <person name="Liu X."/>
            <person name="Liu J."/>
            <person name="Liu S."/>
            <person name="Lokyitsang T."/>
            <person name="Lokyitsang Y."/>
            <person name="Lubonja R."/>
            <person name="Lui A."/>
            <person name="MacDonald P."/>
            <person name="Magnisalis V."/>
            <person name="Maru K."/>
            <person name="Matthews C."/>
            <person name="McCusker W."/>
            <person name="McDonough S."/>
            <person name="Mehta T."/>
            <person name="Meldrim J."/>
            <person name="Meneus L."/>
            <person name="Mihai O."/>
            <person name="Mihalev A."/>
            <person name="Mihova T."/>
            <person name="Mittelman R."/>
            <person name="Mlenga V."/>
            <person name="Montmayeur A."/>
            <person name="Mulrain L."/>
            <person name="Navidi A."/>
            <person name="Naylor J."/>
            <person name="Negash T."/>
            <person name="Nguyen T."/>
            <person name="Nguyen N."/>
            <person name="Nicol R."/>
            <person name="Norbu C."/>
            <person name="Norbu N."/>
            <person name="Novod N."/>
            <person name="O'Neill B."/>
            <person name="Osman S."/>
            <person name="Markiewicz E."/>
            <person name="Oyono O.L."/>
            <person name="Patti C."/>
            <person name="Phunkhang P."/>
            <person name="Pierre F."/>
            <person name="Priest M."/>
            <person name="Raghuraman S."/>
            <person name="Rege F."/>
            <person name="Reyes R."/>
            <person name="Rise C."/>
            <person name="Rogov P."/>
            <person name="Ross K."/>
            <person name="Ryan E."/>
            <person name="Settipalli S."/>
            <person name="Shea T."/>
            <person name="Sherpa N."/>
            <person name="Shi L."/>
            <person name="Shih D."/>
            <person name="Sparrow T."/>
            <person name="Spaulding J."/>
            <person name="Stalker J."/>
            <person name="Stange-Thomann N."/>
            <person name="Stavropoulos S."/>
            <person name="Stone C."/>
            <person name="Strader C."/>
            <person name="Tesfaye S."/>
            <person name="Thomson T."/>
            <person name="Thoulutsang Y."/>
            <person name="Thoulutsang D."/>
            <person name="Topham K."/>
            <person name="Topping I."/>
            <person name="Tsamla T."/>
            <person name="Vassiliev H."/>
            <person name="Vo A."/>
            <person name="Wangchuk T."/>
            <person name="Wangdi T."/>
            <person name="Weiand M."/>
            <person name="Wilkinson J."/>
            <person name="Wilson A."/>
            <person name="Yadav S."/>
            <person name="Young G."/>
            <person name="Yu Q."/>
            <person name="Zembek L."/>
            <person name="Zhong D."/>
            <person name="Zimmer A."/>
            <person name="Zwirko Z."/>
            <person name="Jaffe D.B."/>
            <person name="Alvarez P."/>
            <person name="Brockman W."/>
            <person name="Butler J."/>
            <person name="Chin C."/>
            <person name="Gnerre S."/>
            <person name="Grabherr M."/>
            <person name="Kleber M."/>
            <person name="Mauceli E."/>
            <person name="MacCallum I."/>
        </authorList>
    </citation>
    <scope>NUCLEOTIDE SEQUENCE [LARGE SCALE GENOMIC DNA]</scope>
    <source>
        <strain evidence="7">Tucson 15287-2541.00</strain>
    </source>
</reference>
<evidence type="ECO:0000259" key="5">
    <source>
        <dbReference type="Pfam" id="PF25772"/>
    </source>
</evidence>
<dbReference type="InterPro" id="IPR057860">
    <property type="entry name" value="HEAT_RRP12_N"/>
</dbReference>
<feature type="region of interest" description="Disordered" evidence="3">
    <location>
        <begin position="295"/>
        <end position="332"/>
    </location>
</feature>
<feature type="compositionally biased region" description="Polar residues" evidence="3">
    <location>
        <begin position="18"/>
        <end position="28"/>
    </location>
</feature>
<feature type="compositionally biased region" description="Basic residues" evidence="3">
    <location>
        <begin position="1088"/>
        <end position="1097"/>
    </location>
</feature>